<accession>A0A5K7S662</accession>
<keyword evidence="1" id="KW-0812">Transmembrane</keyword>
<feature type="transmembrane region" description="Helical" evidence="1">
    <location>
        <begin position="35"/>
        <end position="55"/>
    </location>
</feature>
<evidence type="ECO:0000256" key="1">
    <source>
        <dbReference type="SAM" id="Phobius"/>
    </source>
</evidence>
<keyword evidence="3" id="KW-1185">Reference proteome</keyword>
<reference evidence="2" key="1">
    <citation type="journal article" date="2020" name="Int. J. Syst. Evol. Microbiol.">
        <title>Aquipluma nitroreducens gen. nov. sp. nov., a novel facultatively anaerobic bacterium isolated from a freshwater lake.</title>
        <authorList>
            <person name="Watanabe M."/>
            <person name="Kojima H."/>
            <person name="Fukui M."/>
        </authorList>
    </citation>
    <scope>NUCLEOTIDE SEQUENCE</scope>
    <source>
        <strain evidence="2">MeG22</strain>
    </source>
</reference>
<feature type="transmembrane region" description="Helical" evidence="1">
    <location>
        <begin position="100"/>
        <end position="130"/>
    </location>
</feature>
<dbReference type="AlphaFoldDB" id="A0A5K7S662"/>
<feature type="transmembrane region" description="Helical" evidence="1">
    <location>
        <begin position="12"/>
        <end position="29"/>
    </location>
</feature>
<proteinExistence type="predicted"/>
<protein>
    <submittedName>
        <fullName evidence="2">Uncharacterized protein</fullName>
    </submittedName>
</protein>
<dbReference type="RefSeq" id="WP_318350017.1">
    <property type="nucleotide sequence ID" value="NZ_AP018694.1"/>
</dbReference>
<evidence type="ECO:0000313" key="2">
    <source>
        <dbReference type="EMBL" id="BBE16987.1"/>
    </source>
</evidence>
<sequence>MMNYLNWFSKPLFYVAAGLLFMIPVIWIARTGAFYLCYFPLIIAAILFSGVLIPAKKVKLPSILKRYFGFVAGMIISELIFSLILIASNELSVQFKSTQSGWLILSIELLLGIAVFMLFFSISFGARYFYRRISSKN</sequence>
<dbReference type="Proteomes" id="UP001193389">
    <property type="component" value="Chromosome"/>
</dbReference>
<name>A0A5K7S662_9BACT</name>
<keyword evidence="1" id="KW-0472">Membrane</keyword>
<evidence type="ECO:0000313" key="3">
    <source>
        <dbReference type="Proteomes" id="UP001193389"/>
    </source>
</evidence>
<organism evidence="2 3">
    <name type="scientific">Aquipluma nitroreducens</name>
    <dbReference type="NCBI Taxonomy" id="2010828"/>
    <lineage>
        <taxon>Bacteria</taxon>
        <taxon>Pseudomonadati</taxon>
        <taxon>Bacteroidota</taxon>
        <taxon>Bacteroidia</taxon>
        <taxon>Marinilabiliales</taxon>
        <taxon>Prolixibacteraceae</taxon>
        <taxon>Aquipluma</taxon>
    </lineage>
</organism>
<dbReference type="KEGG" id="anf:AQPE_1135"/>
<keyword evidence="1" id="KW-1133">Transmembrane helix</keyword>
<feature type="transmembrane region" description="Helical" evidence="1">
    <location>
        <begin position="67"/>
        <end position="88"/>
    </location>
</feature>
<dbReference type="EMBL" id="AP018694">
    <property type="protein sequence ID" value="BBE16987.1"/>
    <property type="molecule type" value="Genomic_DNA"/>
</dbReference>
<gene>
    <name evidence="2" type="ORF">AQPE_1135</name>
</gene>